<gene>
    <name evidence="2" type="ORF">DW707_15070</name>
</gene>
<keyword evidence="1" id="KW-0812">Transmembrane</keyword>
<evidence type="ECO:0008006" key="4">
    <source>
        <dbReference type="Google" id="ProtNLM"/>
    </source>
</evidence>
<dbReference type="Proteomes" id="UP000286271">
    <property type="component" value="Unassembled WGS sequence"/>
</dbReference>
<proteinExistence type="predicted"/>
<dbReference type="AlphaFoldDB" id="A0A3R5WQS1"/>
<feature type="transmembrane region" description="Helical" evidence="1">
    <location>
        <begin position="127"/>
        <end position="145"/>
    </location>
</feature>
<sequence length="199" mass="23434">MRKYVLICNNRRKKILYYYDFRDECVYCIDGGETSKNAEKGARKGGYYGGIIGIFLYPVLGKASYHLPSGMLACISVLMGLVAAIWVVNYSLNYTEKLFIKENALKLSANECWQLYRDGKKFRIKFFWIKMLFFIFECIYLAALLKTSSKILFWINVLLCFVLFICIYIERPICKMHFKIIMKRRKKKNEYITNRNSSG</sequence>
<evidence type="ECO:0000256" key="1">
    <source>
        <dbReference type="SAM" id="Phobius"/>
    </source>
</evidence>
<evidence type="ECO:0000313" key="2">
    <source>
        <dbReference type="EMBL" id="RHE93194.1"/>
    </source>
</evidence>
<dbReference type="EMBL" id="QSKW01000031">
    <property type="protein sequence ID" value="RHE93194.1"/>
    <property type="molecule type" value="Genomic_DNA"/>
</dbReference>
<protein>
    <recommendedName>
        <fullName evidence="4">DUF443 family protein</fullName>
    </recommendedName>
</protein>
<keyword evidence="1" id="KW-1133">Transmembrane helix</keyword>
<reference evidence="2 3" key="1">
    <citation type="submission" date="2018-08" db="EMBL/GenBank/DDBJ databases">
        <title>A genome reference for cultivated species of the human gut microbiota.</title>
        <authorList>
            <person name="Zou Y."/>
            <person name="Xue W."/>
            <person name="Luo G."/>
        </authorList>
    </citation>
    <scope>NUCLEOTIDE SEQUENCE [LARGE SCALE GENOMIC DNA]</scope>
    <source>
        <strain evidence="2 3">AM27-11</strain>
    </source>
</reference>
<feature type="transmembrane region" description="Helical" evidence="1">
    <location>
        <begin position="70"/>
        <end position="92"/>
    </location>
</feature>
<name>A0A3R5WQS1_9FIRM</name>
<accession>A0A3R5WQS1</accession>
<feature type="transmembrane region" description="Helical" evidence="1">
    <location>
        <begin position="151"/>
        <end position="169"/>
    </location>
</feature>
<dbReference type="RefSeq" id="WP_118588168.1">
    <property type="nucleotide sequence ID" value="NZ_JBBNGM010000024.1"/>
</dbReference>
<comment type="caution">
    <text evidence="2">The sequence shown here is derived from an EMBL/GenBank/DDBJ whole genome shotgun (WGS) entry which is preliminary data.</text>
</comment>
<evidence type="ECO:0000313" key="3">
    <source>
        <dbReference type="Proteomes" id="UP000286271"/>
    </source>
</evidence>
<feature type="transmembrane region" description="Helical" evidence="1">
    <location>
        <begin position="45"/>
        <end position="64"/>
    </location>
</feature>
<keyword evidence="1" id="KW-0472">Membrane</keyword>
<organism evidence="2 3">
    <name type="scientific">Roseburia inulinivorans</name>
    <dbReference type="NCBI Taxonomy" id="360807"/>
    <lineage>
        <taxon>Bacteria</taxon>
        <taxon>Bacillati</taxon>
        <taxon>Bacillota</taxon>
        <taxon>Clostridia</taxon>
        <taxon>Lachnospirales</taxon>
        <taxon>Lachnospiraceae</taxon>
        <taxon>Roseburia</taxon>
    </lineage>
</organism>